<dbReference type="KEGG" id="csh:Closa_3269"/>
<organism evidence="2 3">
    <name type="scientific">Lacrimispora saccharolytica (strain ATCC 35040 / DSM 2544 / NRCC 2533 / WM1)</name>
    <name type="common">Clostridium saccharolyticum</name>
    <dbReference type="NCBI Taxonomy" id="610130"/>
    <lineage>
        <taxon>Bacteria</taxon>
        <taxon>Bacillati</taxon>
        <taxon>Bacillota</taxon>
        <taxon>Clostridia</taxon>
        <taxon>Lachnospirales</taxon>
        <taxon>Lachnospiraceae</taxon>
        <taxon>Lacrimispora</taxon>
    </lineage>
</organism>
<dbReference type="GO" id="GO:0016740">
    <property type="term" value="F:transferase activity"/>
    <property type="evidence" value="ECO:0007669"/>
    <property type="project" value="UniProtKB-KW"/>
</dbReference>
<dbReference type="Pfam" id="PF04961">
    <property type="entry name" value="FTCD_C"/>
    <property type="match status" value="1"/>
</dbReference>
<dbReference type="Gene3D" id="1.20.120.680">
    <property type="entry name" value="Formiminotetrahydrofolate cyclodeaminase monomer, up-and-down helical bundle"/>
    <property type="match status" value="1"/>
</dbReference>
<evidence type="ECO:0000259" key="1">
    <source>
        <dbReference type="Pfam" id="PF04961"/>
    </source>
</evidence>
<protein>
    <submittedName>
        <fullName evidence="2">Formiminotransferase-cyclodeaminase</fullName>
    </submittedName>
</protein>
<dbReference type="STRING" id="610130.Closa_3269"/>
<gene>
    <name evidence="2" type="ordered locus">Closa_3269</name>
</gene>
<dbReference type="Proteomes" id="UP000001662">
    <property type="component" value="Chromosome"/>
</dbReference>
<evidence type="ECO:0000313" key="3">
    <source>
        <dbReference type="Proteomes" id="UP000001662"/>
    </source>
</evidence>
<evidence type="ECO:0000313" key="2">
    <source>
        <dbReference type="EMBL" id="ADL05798.1"/>
    </source>
</evidence>
<dbReference type="EMBL" id="CP002109">
    <property type="protein sequence ID" value="ADL05798.1"/>
    <property type="molecule type" value="Genomic_DNA"/>
</dbReference>
<proteinExistence type="predicted"/>
<dbReference type="OrthoDB" id="7959174at2"/>
<dbReference type="eggNOG" id="COG3404">
    <property type="taxonomic scope" value="Bacteria"/>
</dbReference>
<dbReference type="HOGENOM" id="CLU_088419_0_1_9"/>
<dbReference type="AlphaFoldDB" id="D9R8R9"/>
<dbReference type="InterPro" id="IPR036178">
    <property type="entry name" value="Formintransfe-cycloase-like_sf"/>
</dbReference>
<name>D9R8R9_LACSW</name>
<dbReference type="SUPFAM" id="SSF101262">
    <property type="entry name" value="Methenyltetrahydrofolate cyclohydrolase-like"/>
    <property type="match status" value="1"/>
</dbReference>
<accession>D9R8R9</accession>
<feature type="domain" description="Cyclodeaminase/cyclohydrolase" evidence="1">
    <location>
        <begin position="6"/>
        <end position="186"/>
    </location>
</feature>
<dbReference type="PaxDb" id="610130-Closa_3269"/>
<dbReference type="RefSeq" id="WP_013273868.1">
    <property type="nucleotide sequence ID" value="NC_014376.1"/>
</dbReference>
<keyword evidence="3" id="KW-1185">Reference proteome</keyword>
<reference evidence="2" key="1">
    <citation type="submission" date="2010-07" db="EMBL/GenBank/DDBJ databases">
        <title>Complete sequence of Clostridium saccharolyticum WM1.</title>
        <authorList>
            <consortium name="US DOE Joint Genome Institute"/>
            <person name="Lucas S."/>
            <person name="Copeland A."/>
            <person name="Lapidus A."/>
            <person name="Cheng J.-F."/>
            <person name="Bruce D."/>
            <person name="Goodwin L."/>
            <person name="Pitluck S."/>
            <person name="Chertkov O."/>
            <person name="Detter J.C."/>
            <person name="Han C."/>
            <person name="Tapia R."/>
            <person name="Land M."/>
            <person name="Hauser L."/>
            <person name="Chang Y.-J."/>
            <person name="Jeffries C."/>
            <person name="Kyrpides N."/>
            <person name="Ivanova N."/>
            <person name="Mikhailova N."/>
            <person name="Mouttaki H."/>
            <person name="Lin L."/>
            <person name="Zhou J."/>
            <person name="Hemme C.L."/>
            <person name="Woyke T."/>
        </authorList>
    </citation>
    <scope>NUCLEOTIDE SEQUENCE [LARGE SCALE GENOMIC DNA]</scope>
    <source>
        <strain evidence="2">WM1</strain>
    </source>
</reference>
<dbReference type="InterPro" id="IPR007044">
    <property type="entry name" value="Cyclodeamin/CycHdrlase"/>
</dbReference>
<sequence length="210" mass="22482">MIQDYSIHTFLEQLSSKSPTPGGGGAAGLGGAIGASLGEMVVNLTLGKKRYAHVEEDMQSFLEKLEVLKSEFLRLADEDEVVFAPLAAAYGLPAGTDEEKKHKDEVLETHLLAATLVPLTVMERALEALDIMEVLAEKGSRLAVSDVGVGVQFIRSALLGAKMNVSINTKSMKQREKAGQLQARADQLAEDGIRKADTIYAGVETALKAE</sequence>